<evidence type="ECO:0000259" key="4">
    <source>
        <dbReference type="Pfam" id="PF14383"/>
    </source>
</evidence>
<dbReference type="GO" id="GO:0051513">
    <property type="term" value="P:regulation of monopolar cell growth"/>
    <property type="evidence" value="ECO:0007669"/>
    <property type="project" value="InterPro"/>
</dbReference>
<dbReference type="InterPro" id="IPR033334">
    <property type="entry name" value="LNG1/2"/>
</dbReference>
<evidence type="ECO:0000256" key="1">
    <source>
        <dbReference type="SAM" id="Coils"/>
    </source>
</evidence>
<feature type="region of interest" description="Disordered" evidence="2">
    <location>
        <begin position="414"/>
        <end position="433"/>
    </location>
</feature>
<organism evidence="5 6">
    <name type="scientific">Senna tora</name>
    <dbReference type="NCBI Taxonomy" id="362788"/>
    <lineage>
        <taxon>Eukaryota</taxon>
        <taxon>Viridiplantae</taxon>
        <taxon>Streptophyta</taxon>
        <taxon>Embryophyta</taxon>
        <taxon>Tracheophyta</taxon>
        <taxon>Spermatophyta</taxon>
        <taxon>Magnoliopsida</taxon>
        <taxon>eudicotyledons</taxon>
        <taxon>Gunneridae</taxon>
        <taxon>Pentapetalae</taxon>
        <taxon>rosids</taxon>
        <taxon>fabids</taxon>
        <taxon>Fabales</taxon>
        <taxon>Fabaceae</taxon>
        <taxon>Caesalpinioideae</taxon>
        <taxon>Cassia clade</taxon>
        <taxon>Senna</taxon>
    </lineage>
</organism>
<dbReference type="OrthoDB" id="769613at2759"/>
<keyword evidence="6" id="KW-1185">Reference proteome</keyword>
<dbReference type="InterPro" id="IPR032795">
    <property type="entry name" value="DUF3741-assoc"/>
</dbReference>
<gene>
    <name evidence="5" type="ORF">G2W53_038433</name>
</gene>
<feature type="region of interest" description="Disordered" evidence="2">
    <location>
        <begin position="288"/>
        <end position="339"/>
    </location>
</feature>
<reference evidence="5" key="1">
    <citation type="submission" date="2020-09" db="EMBL/GenBank/DDBJ databases">
        <title>Genome-Enabled Discovery of Anthraquinone Biosynthesis in Senna tora.</title>
        <authorList>
            <person name="Kang S.-H."/>
            <person name="Pandey R.P."/>
            <person name="Lee C.-M."/>
            <person name="Sim J.-S."/>
            <person name="Jeong J.-T."/>
            <person name="Choi B.-S."/>
            <person name="Jung M."/>
            <person name="Ginzburg D."/>
            <person name="Zhao K."/>
            <person name="Won S.Y."/>
            <person name="Oh T.-J."/>
            <person name="Yu Y."/>
            <person name="Kim N.-H."/>
            <person name="Lee O.R."/>
            <person name="Lee T.-H."/>
            <person name="Bashyal P."/>
            <person name="Kim T.-S."/>
            <person name="Lee W.-H."/>
            <person name="Kawkins C."/>
            <person name="Kim C.-K."/>
            <person name="Kim J.S."/>
            <person name="Ahn B.O."/>
            <person name="Rhee S.Y."/>
            <person name="Sohng J.K."/>
        </authorList>
    </citation>
    <scope>NUCLEOTIDE SEQUENCE</scope>
    <source>
        <tissue evidence="5">Leaf</tissue>
    </source>
</reference>
<feature type="coiled-coil region" evidence="1">
    <location>
        <begin position="859"/>
        <end position="886"/>
    </location>
</feature>
<sequence length="1103" mass="122227">MAAKLLHSLADENPDLQKQIGCMTGIFQLFDRHHNILTARRITHKRLPPGNSHFTDGSFERDSNCLHHPLTAAVRTSFFSDVNLEKQRISTESSMASFSSSCSSSVSSLDCKAQAETAIDRIIFPETPSRDPVINQASVSPHLGRQSLELRDVVKDSMHRDARGLLSVKTATKEEAAVIVRKHRDSPRPLQLSKSIEGSYGVGIDGKQNVPLDLKESIRVLAKLREAPWYYSEARELPRSSYEVKEGHWHPISKDAPRFSYDGREIGRFSFESRDTIKCPPKLKELPRLSLDSRENSWRTHSTDSKSAQISRGSNGGTSTSDDKVSTASQSLATQSRPPSVVAKLMGLEALPDTHSSMPETRAAQDSGQFSRLSRNGLTRPIRGSNSPKTSLRDPTSPRWKNPDLVMKPISNSRFPIEPAPWKQQDGNRSSQKPSFRAIKAPAKAPDSFPSVYSEIEKRLKDLEFKQSGRDLRALKQILEAMQAKGLLQTEKEEASNAGIQRDYYYEPKSTNLIQNSRSVRQQNQPGNDFLSSTIRGAHSARNFESPIVIMKPAKLVEKTDLPASSVIPIGGLSSSHRLQNGVTVDNKKVPSSSRMAKDQSFRTTHRDAAASSTDKKASSSKIMRPAQSQPRSQQSAKECSSSSIKNSGSVSPRLQQKKLELEKRSRPPAPPSDSNKPRRQPSKKATESGSPGRKLRAKFSNLQHSGDPLSEISHESRSLSCQGDESSQQSDSITVSESKMDVEVTSSLQSAETFDSPIPSMKAMKQFVTGSMQTKSTLRLDEVESVSELATDAPEHPSPVSVLDGSAYRDDVTFPIQQISSAPKADDAQESRENGYGYQRSPINNSLVFNSTGSGEINREKLQNIDHLVQKLRRLNSTHDEARNDYIASLCENTNPDHRYISEILLASGLLLRDLSSELLTFQLHSSGHPVNPELFFVLEQTKASSLLPKEECIPEKVACLKLKTEKSHRKLIFDAVNEILGVKLALILGSSTEPWLKPSRLTKKTMSAQKLLKELCFEIEKMQAKKPESSLEDEEDGLKSILIEDVMNGSESWTDSDGDVPGVVLDVERLIFKDLVDEVVIGEAGGLRVKQGRRRKQLFGK</sequence>
<feature type="compositionally biased region" description="Polar residues" evidence="2">
    <location>
        <begin position="719"/>
        <end position="738"/>
    </location>
</feature>
<dbReference type="InterPro" id="IPR025486">
    <property type="entry name" value="DUF4378"/>
</dbReference>
<protein>
    <submittedName>
        <fullName evidence="5">Protein LONGIFOLIA 2 isoform X1</fullName>
    </submittedName>
</protein>
<feature type="region of interest" description="Disordered" evidence="2">
    <location>
        <begin position="819"/>
        <end position="840"/>
    </location>
</feature>
<dbReference type="PANTHER" id="PTHR31680:SF4">
    <property type="entry name" value="LONGIFOLIA PROTEIN"/>
    <property type="match status" value="1"/>
</dbReference>
<feature type="compositionally biased region" description="Basic and acidic residues" evidence="2">
    <location>
        <begin position="825"/>
        <end position="834"/>
    </location>
</feature>
<evidence type="ECO:0000259" key="3">
    <source>
        <dbReference type="Pfam" id="PF14309"/>
    </source>
</evidence>
<feature type="domain" description="DUF3741" evidence="4">
    <location>
        <begin position="336"/>
        <end position="357"/>
    </location>
</feature>
<evidence type="ECO:0000256" key="2">
    <source>
        <dbReference type="SAM" id="MobiDB-lite"/>
    </source>
</evidence>
<feature type="compositionally biased region" description="Polar residues" evidence="2">
    <location>
        <begin position="354"/>
        <end position="377"/>
    </location>
</feature>
<feature type="compositionally biased region" description="Polar residues" evidence="2">
    <location>
        <begin position="573"/>
        <end position="595"/>
    </location>
</feature>
<name>A0A834W1X8_9FABA</name>
<dbReference type="AlphaFoldDB" id="A0A834W1X8"/>
<dbReference type="Proteomes" id="UP000634136">
    <property type="component" value="Unassembled WGS sequence"/>
</dbReference>
<feature type="region of interest" description="Disordered" evidence="2">
    <location>
        <begin position="784"/>
        <end position="806"/>
    </location>
</feature>
<dbReference type="Pfam" id="PF14383">
    <property type="entry name" value="VARLMGL"/>
    <property type="match status" value="1"/>
</dbReference>
<feature type="compositionally biased region" description="Basic and acidic residues" evidence="2">
    <location>
        <begin position="288"/>
        <end position="304"/>
    </location>
</feature>
<evidence type="ECO:0000313" key="6">
    <source>
        <dbReference type="Proteomes" id="UP000634136"/>
    </source>
</evidence>
<keyword evidence="1" id="KW-0175">Coiled coil</keyword>
<proteinExistence type="predicted"/>
<feature type="compositionally biased region" description="Polar residues" evidence="2">
    <location>
        <begin position="384"/>
        <end position="394"/>
    </location>
</feature>
<feature type="domain" description="DUF4378" evidence="3">
    <location>
        <begin position="898"/>
        <end position="1080"/>
    </location>
</feature>
<feature type="compositionally biased region" description="Basic and acidic residues" evidence="2">
    <location>
        <begin position="596"/>
        <end position="618"/>
    </location>
</feature>
<feature type="compositionally biased region" description="Polar residues" evidence="2">
    <location>
        <begin position="305"/>
        <end position="338"/>
    </location>
</feature>
<evidence type="ECO:0000313" key="5">
    <source>
        <dbReference type="EMBL" id="KAF7806272.1"/>
    </source>
</evidence>
<comment type="caution">
    <text evidence="5">The sequence shown here is derived from an EMBL/GenBank/DDBJ whole genome shotgun (WGS) entry which is preliminary data.</text>
</comment>
<accession>A0A834W1X8</accession>
<feature type="compositionally biased region" description="Low complexity" evidence="2">
    <location>
        <begin position="620"/>
        <end position="652"/>
    </location>
</feature>
<dbReference type="EMBL" id="JAAIUW010000012">
    <property type="protein sequence ID" value="KAF7806272.1"/>
    <property type="molecule type" value="Genomic_DNA"/>
</dbReference>
<dbReference type="PANTHER" id="PTHR31680">
    <property type="entry name" value="LONGIFOLIA PROTEIN"/>
    <property type="match status" value="1"/>
</dbReference>
<dbReference type="Pfam" id="PF14309">
    <property type="entry name" value="DUF4378"/>
    <property type="match status" value="1"/>
</dbReference>
<feature type="region of interest" description="Disordered" evidence="2">
    <location>
        <begin position="353"/>
        <end position="406"/>
    </location>
</feature>
<feature type="region of interest" description="Disordered" evidence="2">
    <location>
        <begin position="571"/>
        <end position="742"/>
    </location>
</feature>